<proteinExistence type="predicted"/>
<keyword evidence="4" id="KW-1185">Reference proteome</keyword>
<name>A0ABY6Q0X3_9ACTN</name>
<dbReference type="Proteomes" id="UP001164963">
    <property type="component" value="Chromosome"/>
</dbReference>
<sequence length="201" mass="22370">MVTMTTLVIILAVVVVVAAGAFLVFGRKNGGHGLRRRFGPEYERAVARHNGDTKAAEQELNERLKRHGSLDERALTPEERERYLARWAQVQDRFVDSPQQAVAEADTLLAELARDMGFPDGKDFDEQSDALSVHHAKHVHGYRRVHAAKRGEGDTEQLRTALVEARGLFDVLVSNGSDRSVRRDGHQHTDKHHHAEGSGTA</sequence>
<evidence type="ECO:0000313" key="4">
    <source>
        <dbReference type="Proteomes" id="UP001164963"/>
    </source>
</evidence>
<feature type="transmembrane region" description="Helical" evidence="2">
    <location>
        <begin position="6"/>
        <end position="26"/>
    </location>
</feature>
<dbReference type="EMBL" id="CP098740">
    <property type="protein sequence ID" value="UZK57634.1"/>
    <property type="molecule type" value="Genomic_DNA"/>
</dbReference>
<accession>A0ABY6Q0X3</accession>
<evidence type="ECO:0000256" key="2">
    <source>
        <dbReference type="SAM" id="Phobius"/>
    </source>
</evidence>
<keyword evidence="2" id="KW-0472">Membrane</keyword>
<evidence type="ECO:0000256" key="1">
    <source>
        <dbReference type="SAM" id="MobiDB-lite"/>
    </source>
</evidence>
<evidence type="ECO:0000313" key="3">
    <source>
        <dbReference type="EMBL" id="UZK57634.1"/>
    </source>
</evidence>
<feature type="compositionally biased region" description="Basic and acidic residues" evidence="1">
    <location>
        <begin position="179"/>
        <end position="201"/>
    </location>
</feature>
<evidence type="ECO:0008006" key="5">
    <source>
        <dbReference type="Google" id="ProtNLM"/>
    </source>
</evidence>
<dbReference type="RefSeq" id="WP_265545991.1">
    <property type="nucleotide sequence ID" value="NZ_CP098740.1"/>
</dbReference>
<reference evidence="3" key="1">
    <citation type="journal article" date="2022" name="Front. Microbiol.">
        <title>Mirubactin C rescues the lethal effect of cell wall biosynthesis mutations in Bacillus subtilis.</title>
        <authorList>
            <person name="Kepplinger B."/>
            <person name="Wen X."/>
            <person name="Tyler A.R."/>
            <person name="Kim B.Y."/>
            <person name="Brown J."/>
            <person name="Banks P."/>
            <person name="Dashti Y."/>
            <person name="Mackenzie E.S."/>
            <person name="Wills C."/>
            <person name="Kawai Y."/>
            <person name="Waldron K.J."/>
            <person name="Allenby N.E.E."/>
            <person name="Wu L.J."/>
            <person name="Hall M.J."/>
            <person name="Errington J."/>
        </authorList>
    </citation>
    <scope>NUCLEOTIDE SEQUENCE</scope>
    <source>
        <strain evidence="3">MDA8-470</strain>
    </source>
</reference>
<protein>
    <recommendedName>
        <fullName evidence="5">Secreted protein</fullName>
    </recommendedName>
</protein>
<keyword evidence="2" id="KW-0812">Transmembrane</keyword>
<gene>
    <name evidence="3" type="ORF">NEH16_29270</name>
</gene>
<organism evidence="3 4">
    <name type="scientific">Streptomyces drozdowiczii</name>
    <dbReference type="NCBI Taxonomy" id="202862"/>
    <lineage>
        <taxon>Bacteria</taxon>
        <taxon>Bacillati</taxon>
        <taxon>Actinomycetota</taxon>
        <taxon>Actinomycetes</taxon>
        <taxon>Kitasatosporales</taxon>
        <taxon>Streptomycetaceae</taxon>
        <taxon>Streptomyces</taxon>
    </lineage>
</organism>
<feature type="region of interest" description="Disordered" evidence="1">
    <location>
        <begin position="178"/>
        <end position="201"/>
    </location>
</feature>
<keyword evidence="2" id="KW-1133">Transmembrane helix</keyword>